<accession>A0A6A2XN65</accession>
<dbReference type="InterPro" id="IPR006867">
    <property type="entry name" value="DUF632"/>
</dbReference>
<dbReference type="PANTHER" id="PTHR21450:SF19">
    <property type="entry name" value="F5M15.15"/>
    <property type="match status" value="1"/>
</dbReference>
<name>A0A6A2XN65_HIBSY</name>
<protein>
    <recommendedName>
        <fullName evidence="1">DUF632 domain-containing protein</fullName>
    </recommendedName>
</protein>
<dbReference type="Proteomes" id="UP000436088">
    <property type="component" value="Unassembled WGS sequence"/>
</dbReference>
<dbReference type="EMBL" id="VEPZ02001737">
    <property type="protein sequence ID" value="KAE8659819.1"/>
    <property type="molecule type" value="Genomic_DNA"/>
</dbReference>
<reference evidence="2" key="1">
    <citation type="submission" date="2019-09" db="EMBL/GenBank/DDBJ databases">
        <title>Draft genome information of white flower Hibiscus syriacus.</title>
        <authorList>
            <person name="Kim Y.-M."/>
        </authorList>
    </citation>
    <scope>NUCLEOTIDE SEQUENCE [LARGE SCALE GENOMIC DNA]</scope>
    <source>
        <strain evidence="2">YM2019G1</strain>
    </source>
</reference>
<comment type="caution">
    <text evidence="2">The sequence shown here is derived from an EMBL/GenBank/DDBJ whole genome shotgun (WGS) entry which is preliminary data.</text>
</comment>
<dbReference type="AlphaFoldDB" id="A0A6A2XN65"/>
<gene>
    <name evidence="2" type="ORF">F3Y22_tig00116962pilonHSYRG01138</name>
</gene>
<evidence type="ECO:0000313" key="2">
    <source>
        <dbReference type="EMBL" id="KAE8659819.1"/>
    </source>
</evidence>
<feature type="domain" description="DUF632" evidence="1">
    <location>
        <begin position="1"/>
        <end position="131"/>
    </location>
</feature>
<evidence type="ECO:0000313" key="3">
    <source>
        <dbReference type="Proteomes" id="UP000436088"/>
    </source>
</evidence>
<organism evidence="2 3">
    <name type="scientific">Hibiscus syriacus</name>
    <name type="common">Rose of Sharon</name>
    <dbReference type="NCBI Taxonomy" id="106335"/>
    <lineage>
        <taxon>Eukaryota</taxon>
        <taxon>Viridiplantae</taxon>
        <taxon>Streptophyta</taxon>
        <taxon>Embryophyta</taxon>
        <taxon>Tracheophyta</taxon>
        <taxon>Spermatophyta</taxon>
        <taxon>Magnoliopsida</taxon>
        <taxon>eudicotyledons</taxon>
        <taxon>Gunneridae</taxon>
        <taxon>Pentapetalae</taxon>
        <taxon>rosids</taxon>
        <taxon>malvids</taxon>
        <taxon>Malvales</taxon>
        <taxon>Malvaceae</taxon>
        <taxon>Malvoideae</taxon>
        <taxon>Hibiscus</taxon>
    </lineage>
</organism>
<keyword evidence="3" id="KW-1185">Reference proteome</keyword>
<sequence>MWKEMLEWHSCQYQKVVEEKCLDVITMNENLKDTHLEVAMKLKLELQNWILSFSSWIEAQRGYVKALNGWLHRCLLYEPEEIAADGVSSFSSSECGVPPVFVILNQWSEVMDRLSEKEAAEAMHGFWKSINQVLEHHNPTLQQRIIADKEMERKLKDLEKRSKRCKIE</sequence>
<evidence type="ECO:0000259" key="1">
    <source>
        <dbReference type="Pfam" id="PF04782"/>
    </source>
</evidence>
<dbReference type="PANTHER" id="PTHR21450">
    <property type="entry name" value="PROTEIN ALTERED PHOSPHATE STARVATION RESPONSE 1"/>
    <property type="match status" value="1"/>
</dbReference>
<proteinExistence type="predicted"/>
<dbReference type="Pfam" id="PF04782">
    <property type="entry name" value="DUF632"/>
    <property type="match status" value="1"/>
</dbReference>